<protein>
    <submittedName>
        <fullName evidence="1">Uncharacterized protein</fullName>
    </submittedName>
</protein>
<dbReference type="GO" id="GO:0003676">
    <property type="term" value="F:nucleic acid binding"/>
    <property type="evidence" value="ECO:0007669"/>
    <property type="project" value="InterPro"/>
</dbReference>
<gene>
    <name evidence="1" type="ORF">AMATHDRAFT_10067</name>
</gene>
<evidence type="ECO:0000313" key="1">
    <source>
        <dbReference type="EMBL" id="PFH45072.1"/>
    </source>
</evidence>
<accession>A0A2A9NBJ3</accession>
<evidence type="ECO:0000313" key="2">
    <source>
        <dbReference type="Proteomes" id="UP000242287"/>
    </source>
</evidence>
<dbReference type="Gene3D" id="3.30.420.10">
    <property type="entry name" value="Ribonuclease H-like superfamily/Ribonuclease H"/>
    <property type="match status" value="1"/>
</dbReference>
<dbReference type="EMBL" id="KZ302579">
    <property type="protein sequence ID" value="PFH45072.1"/>
    <property type="molecule type" value="Genomic_DNA"/>
</dbReference>
<reference evidence="1 2" key="1">
    <citation type="submission" date="2014-02" db="EMBL/GenBank/DDBJ databases">
        <title>Transposable element dynamics among asymbiotic and ectomycorrhizal Amanita fungi.</title>
        <authorList>
            <consortium name="DOE Joint Genome Institute"/>
            <person name="Hess J."/>
            <person name="Skrede I."/>
            <person name="Wolfe B."/>
            <person name="LaButti K."/>
            <person name="Ohm R.A."/>
            <person name="Grigoriev I.V."/>
            <person name="Pringle A."/>
        </authorList>
    </citation>
    <scope>NUCLEOTIDE SEQUENCE [LARGE SCALE GENOMIC DNA]</scope>
    <source>
        <strain evidence="1 2">SKay4041</strain>
    </source>
</reference>
<name>A0A2A9NBJ3_9AGAR</name>
<proteinExistence type="predicted"/>
<dbReference type="Proteomes" id="UP000242287">
    <property type="component" value="Unassembled WGS sequence"/>
</dbReference>
<dbReference type="InterPro" id="IPR036397">
    <property type="entry name" value="RNaseH_sf"/>
</dbReference>
<sequence length="157" mass="18117">MKLETNHLTEQTSYMKKAWKEIETNLQLYNKFIEDQIDKVTCLQESSNYTVYTDGGFKIKSSKSISAMCAFGRTELISQKQIISRGNNSFMSKINTVLLAIQWLDEKQISSKVAIILDNLSVLQTILKPNVKTGNAVNYRISRHMRKWFNQSKLTIE</sequence>
<keyword evidence="2" id="KW-1185">Reference proteome</keyword>
<organism evidence="1 2">
    <name type="scientific">Amanita thiersii Skay4041</name>
    <dbReference type="NCBI Taxonomy" id="703135"/>
    <lineage>
        <taxon>Eukaryota</taxon>
        <taxon>Fungi</taxon>
        <taxon>Dikarya</taxon>
        <taxon>Basidiomycota</taxon>
        <taxon>Agaricomycotina</taxon>
        <taxon>Agaricomycetes</taxon>
        <taxon>Agaricomycetidae</taxon>
        <taxon>Agaricales</taxon>
        <taxon>Pluteineae</taxon>
        <taxon>Amanitaceae</taxon>
        <taxon>Amanita</taxon>
    </lineage>
</organism>
<dbReference type="AlphaFoldDB" id="A0A2A9NBJ3"/>